<dbReference type="GO" id="GO:0043161">
    <property type="term" value="P:proteasome-mediated ubiquitin-dependent protein catabolic process"/>
    <property type="evidence" value="ECO:0007669"/>
    <property type="project" value="TreeGrafter"/>
</dbReference>
<protein>
    <recommendedName>
        <fullName evidence="4">PEST proteolytic signal-containing nuclear protein</fullName>
    </recommendedName>
</protein>
<feature type="region of interest" description="Disordered" evidence="10">
    <location>
        <begin position="114"/>
        <end position="135"/>
    </location>
</feature>
<evidence type="ECO:0000313" key="11">
    <source>
        <dbReference type="EMBL" id="KAK6170756.1"/>
    </source>
</evidence>
<dbReference type="InterPro" id="IPR029169">
    <property type="entry name" value="PCNP"/>
</dbReference>
<dbReference type="PANTHER" id="PTHR16523">
    <property type="entry name" value="PEST PROTEOLYTIC SIGNAL-CONTAINING NUCLEAR PROTEIN"/>
    <property type="match status" value="1"/>
</dbReference>
<keyword evidence="7" id="KW-0007">Acetylation</keyword>
<dbReference type="GO" id="GO:0016567">
    <property type="term" value="P:protein ubiquitination"/>
    <property type="evidence" value="ECO:0007669"/>
    <property type="project" value="InterPro"/>
</dbReference>
<comment type="subcellular location">
    <subcellularLocation>
        <location evidence="2">Nucleus</location>
    </subcellularLocation>
</comment>
<sequence length="153" mass="16531">MADKDRLCSGPQAEDDFKSLEKRPATGEDNGPPAKKISMNFKSTKLDIKSPVIKKPIGTPSIKMSLGSQKPKESPVSVNLVKKSGTVAKAFNSDSESDEEEMPPEAKMRMKNVGRDTPTAAGPNSFGKGKLGFTNHQRLLEKTIAEELEKAGD</sequence>
<keyword evidence="6" id="KW-0832">Ubl conjugation</keyword>
<evidence type="ECO:0000256" key="8">
    <source>
        <dbReference type="ARBA" id="ARBA00023242"/>
    </source>
</evidence>
<keyword evidence="5" id="KW-0597">Phosphoprotein</keyword>
<gene>
    <name evidence="11" type="ORF">SNE40_019069</name>
</gene>
<evidence type="ECO:0000256" key="5">
    <source>
        <dbReference type="ARBA" id="ARBA00022553"/>
    </source>
</evidence>
<feature type="region of interest" description="Disordered" evidence="10">
    <location>
        <begin position="1"/>
        <end position="81"/>
    </location>
</feature>
<evidence type="ECO:0000256" key="10">
    <source>
        <dbReference type="SAM" id="MobiDB-lite"/>
    </source>
</evidence>
<keyword evidence="8" id="KW-0539">Nucleus</keyword>
<proteinExistence type="predicted"/>
<evidence type="ECO:0000256" key="6">
    <source>
        <dbReference type="ARBA" id="ARBA00022843"/>
    </source>
</evidence>
<evidence type="ECO:0000256" key="3">
    <source>
        <dbReference type="ARBA" id="ARBA00011097"/>
    </source>
</evidence>
<dbReference type="EMBL" id="JAZGQO010000014">
    <property type="protein sequence ID" value="KAK6170756.1"/>
    <property type="molecule type" value="Genomic_DNA"/>
</dbReference>
<reference evidence="11 12" key="1">
    <citation type="submission" date="2024-01" db="EMBL/GenBank/DDBJ databases">
        <title>The genome of the rayed Mediterranean limpet Patella caerulea (Linnaeus, 1758).</title>
        <authorList>
            <person name="Anh-Thu Weber A."/>
            <person name="Halstead-Nussloch G."/>
        </authorList>
    </citation>
    <scope>NUCLEOTIDE SEQUENCE [LARGE SCALE GENOMIC DNA]</scope>
    <source>
        <strain evidence="11">AATW-2023a</strain>
        <tissue evidence="11">Whole specimen</tissue>
    </source>
</reference>
<organism evidence="11 12">
    <name type="scientific">Patella caerulea</name>
    <name type="common">Rayed Mediterranean limpet</name>
    <dbReference type="NCBI Taxonomy" id="87958"/>
    <lineage>
        <taxon>Eukaryota</taxon>
        <taxon>Metazoa</taxon>
        <taxon>Spiralia</taxon>
        <taxon>Lophotrochozoa</taxon>
        <taxon>Mollusca</taxon>
        <taxon>Gastropoda</taxon>
        <taxon>Patellogastropoda</taxon>
        <taxon>Patelloidea</taxon>
        <taxon>Patellidae</taxon>
        <taxon>Patella</taxon>
    </lineage>
</organism>
<dbReference type="Pfam" id="PF15473">
    <property type="entry name" value="PCNP"/>
    <property type="match status" value="1"/>
</dbReference>
<dbReference type="AlphaFoldDB" id="A0AAN8PEA4"/>
<dbReference type="Proteomes" id="UP001347796">
    <property type="component" value="Unassembled WGS sequence"/>
</dbReference>
<evidence type="ECO:0000256" key="7">
    <source>
        <dbReference type="ARBA" id="ARBA00022990"/>
    </source>
</evidence>
<evidence type="ECO:0000256" key="1">
    <source>
        <dbReference type="ARBA" id="ARBA00002646"/>
    </source>
</evidence>
<evidence type="ECO:0000256" key="9">
    <source>
        <dbReference type="ARBA" id="ARBA00023306"/>
    </source>
</evidence>
<dbReference type="GO" id="GO:0005634">
    <property type="term" value="C:nucleus"/>
    <property type="evidence" value="ECO:0007669"/>
    <property type="project" value="UniProtKB-SubCell"/>
</dbReference>
<keyword evidence="12" id="KW-1185">Reference proteome</keyword>
<evidence type="ECO:0000313" key="12">
    <source>
        <dbReference type="Proteomes" id="UP001347796"/>
    </source>
</evidence>
<comment type="function">
    <text evidence="1">May be involved in cell cycle regulation.</text>
</comment>
<evidence type="ECO:0000256" key="2">
    <source>
        <dbReference type="ARBA" id="ARBA00004123"/>
    </source>
</evidence>
<accession>A0AAN8PEA4</accession>
<evidence type="ECO:0000256" key="4">
    <source>
        <dbReference type="ARBA" id="ARBA00022059"/>
    </source>
</evidence>
<comment type="caution">
    <text evidence="11">The sequence shown here is derived from an EMBL/GenBank/DDBJ whole genome shotgun (WGS) entry which is preliminary data.</text>
</comment>
<keyword evidence="9" id="KW-0131">Cell cycle</keyword>
<comment type="subunit">
    <text evidence="3">Interacts with UHRF2/NIRF.</text>
</comment>
<feature type="compositionally biased region" description="Basic and acidic residues" evidence="10">
    <location>
        <begin position="15"/>
        <end position="26"/>
    </location>
</feature>
<dbReference type="PANTHER" id="PTHR16523:SF6">
    <property type="entry name" value="PEST PROTEOLYTIC SIGNAL-CONTAINING NUCLEAR PROTEIN"/>
    <property type="match status" value="1"/>
</dbReference>
<name>A0AAN8PEA4_PATCE</name>